<dbReference type="InterPro" id="IPR002893">
    <property type="entry name" value="Znf_MYND"/>
</dbReference>
<name>A0ABD3W1B3_SINWO</name>
<protein>
    <recommendedName>
        <fullName evidence="5">MYND-type domain-containing protein</fullName>
    </recommendedName>
</protein>
<dbReference type="GO" id="GO:0008270">
    <property type="term" value="F:zinc ion binding"/>
    <property type="evidence" value="ECO:0007669"/>
    <property type="project" value="UniProtKB-KW"/>
</dbReference>
<evidence type="ECO:0000313" key="7">
    <source>
        <dbReference type="Proteomes" id="UP001634394"/>
    </source>
</evidence>
<dbReference type="Proteomes" id="UP001634394">
    <property type="component" value="Unassembled WGS sequence"/>
</dbReference>
<evidence type="ECO:0000256" key="3">
    <source>
        <dbReference type="ARBA" id="ARBA00022833"/>
    </source>
</evidence>
<dbReference type="SUPFAM" id="SSF144232">
    <property type="entry name" value="HIT/MYND zinc finger-like"/>
    <property type="match status" value="1"/>
</dbReference>
<evidence type="ECO:0000256" key="4">
    <source>
        <dbReference type="PROSITE-ProRule" id="PRU00134"/>
    </source>
</evidence>
<keyword evidence="7" id="KW-1185">Reference proteome</keyword>
<dbReference type="AlphaFoldDB" id="A0ABD3W1B3"/>
<proteinExistence type="predicted"/>
<dbReference type="Gene3D" id="6.10.140.2220">
    <property type="match status" value="1"/>
</dbReference>
<dbReference type="InterPro" id="IPR042989">
    <property type="entry name" value="ZMY15"/>
</dbReference>
<evidence type="ECO:0000256" key="2">
    <source>
        <dbReference type="ARBA" id="ARBA00022771"/>
    </source>
</evidence>
<reference evidence="6 7" key="1">
    <citation type="submission" date="2024-11" db="EMBL/GenBank/DDBJ databases">
        <title>Chromosome-level genome assembly of the freshwater bivalve Anodonta woodiana.</title>
        <authorList>
            <person name="Chen X."/>
        </authorList>
    </citation>
    <scope>NUCLEOTIDE SEQUENCE [LARGE SCALE GENOMIC DNA]</scope>
    <source>
        <strain evidence="6">MN2024</strain>
        <tissue evidence="6">Gills</tissue>
    </source>
</reference>
<dbReference type="EMBL" id="JBJQND010000009">
    <property type="protein sequence ID" value="KAL3867345.1"/>
    <property type="molecule type" value="Genomic_DNA"/>
</dbReference>
<organism evidence="6 7">
    <name type="scientific">Sinanodonta woodiana</name>
    <name type="common">Chinese pond mussel</name>
    <name type="synonym">Anodonta woodiana</name>
    <dbReference type="NCBI Taxonomy" id="1069815"/>
    <lineage>
        <taxon>Eukaryota</taxon>
        <taxon>Metazoa</taxon>
        <taxon>Spiralia</taxon>
        <taxon>Lophotrochozoa</taxon>
        <taxon>Mollusca</taxon>
        <taxon>Bivalvia</taxon>
        <taxon>Autobranchia</taxon>
        <taxon>Heteroconchia</taxon>
        <taxon>Palaeoheterodonta</taxon>
        <taxon>Unionida</taxon>
        <taxon>Unionoidea</taxon>
        <taxon>Unionidae</taxon>
        <taxon>Unioninae</taxon>
        <taxon>Sinanodonta</taxon>
    </lineage>
</organism>
<dbReference type="InterPro" id="IPR046824">
    <property type="entry name" value="Mss51-like_C"/>
</dbReference>
<evidence type="ECO:0000313" key="6">
    <source>
        <dbReference type="EMBL" id="KAL3867345.1"/>
    </source>
</evidence>
<dbReference type="PROSITE" id="PS50865">
    <property type="entry name" value="ZF_MYND_2"/>
    <property type="match status" value="1"/>
</dbReference>
<dbReference type="Pfam" id="PF01753">
    <property type="entry name" value="zf-MYND"/>
    <property type="match status" value="1"/>
</dbReference>
<dbReference type="PANTHER" id="PTHR47085">
    <property type="entry name" value="ZINC FINGER MYND DOMAIN-CONTAINING PROTEIN 15"/>
    <property type="match status" value="1"/>
</dbReference>
<dbReference type="PANTHER" id="PTHR47085:SF1">
    <property type="entry name" value="ZINC FINGER MYND DOMAIN-CONTAINING PROTEIN 15"/>
    <property type="match status" value="1"/>
</dbReference>
<evidence type="ECO:0000256" key="1">
    <source>
        <dbReference type="ARBA" id="ARBA00022723"/>
    </source>
</evidence>
<keyword evidence="1" id="KW-0479">Metal-binding</keyword>
<keyword evidence="3" id="KW-0862">Zinc</keyword>
<dbReference type="Pfam" id="PF20179">
    <property type="entry name" value="MSS51_C"/>
    <property type="match status" value="1"/>
</dbReference>
<sequence length="527" mass="61137">MNTKSRWRNARGKYDQISSLPQEDTVWIIDQIAMVGPDAEGDRFRFLKIVDKQEKCLGFNHGNVTEVTFSDQSLHLVALCTHYPMIGKPRRPRFITFKDPTLVRLAAGFNTTEFKITYMYDNITQSLQTQGYQRFRECSHCGVRGTKELFKKCSSCHATLYCSKMCQKTDWVGAEKMENHCHKKWCKLMKEYMAQSDELKQLHFTFVNETTSVDFDLDKYKEFLERCGVYNQGLWRRECQLWRKPGDNLQFGPCINSIPSCDITTNFVTQEGRQMSNKWIKPGDLMNDDNAIILPVESKILDEDPNIDLQDQALTSWDAYYNMRGFRNDSPIAILLQYPLTLYYILTYCLPNDCTKWWETIDSGTIRIDMVGVEKEVEMISLFQETGKLLPDSVLDIHMFGNEMSKKLHGKEIAVGNVTVTIHRKLHHRVESKRKPHLVVGFNAGIGAYQSWIQTLVQLRTQKIPAYFTDYSRDSCEYSRLAIEGLSLGTISKPNMNPFRSPVRKLVDENDLPHYSNGFLFHLQYPE</sequence>
<feature type="domain" description="MYND-type" evidence="5">
    <location>
        <begin position="138"/>
        <end position="186"/>
    </location>
</feature>
<keyword evidence="2 4" id="KW-0863">Zinc-finger</keyword>
<comment type="caution">
    <text evidence="6">The sequence shown here is derived from an EMBL/GenBank/DDBJ whole genome shotgun (WGS) entry which is preliminary data.</text>
</comment>
<gene>
    <name evidence="6" type="ORF">ACJMK2_044554</name>
</gene>
<evidence type="ECO:0000259" key="5">
    <source>
        <dbReference type="PROSITE" id="PS50865"/>
    </source>
</evidence>
<accession>A0ABD3W1B3</accession>